<dbReference type="Gene3D" id="3.40.50.720">
    <property type="entry name" value="NAD(P)-binding Rossmann-like Domain"/>
    <property type="match status" value="1"/>
</dbReference>
<dbReference type="Proteomes" id="UP000295122">
    <property type="component" value="Unassembled WGS sequence"/>
</dbReference>
<organism evidence="2 3">
    <name type="scientific">Enterovirga rhinocerotis</name>
    <dbReference type="NCBI Taxonomy" id="1339210"/>
    <lineage>
        <taxon>Bacteria</taxon>
        <taxon>Pseudomonadati</taxon>
        <taxon>Pseudomonadota</taxon>
        <taxon>Alphaproteobacteria</taxon>
        <taxon>Hyphomicrobiales</taxon>
        <taxon>Methylobacteriaceae</taxon>
        <taxon>Enterovirga</taxon>
    </lineage>
</organism>
<dbReference type="Pfam" id="PF13380">
    <property type="entry name" value="CoA_binding_2"/>
    <property type="match status" value="1"/>
</dbReference>
<dbReference type="SUPFAM" id="SSF51735">
    <property type="entry name" value="NAD(P)-binding Rossmann-fold domains"/>
    <property type="match status" value="1"/>
</dbReference>
<sequence>MSGAGLPGEDGDAIGRLLGDVRTIAMVGASPDPSRPSFGIMRYLQSAGYRVIPVNPGHAGTVLHGEPVRASLKEAGPVDLVNVFRRSEAIDEVVDQAIAARAPAIWTQLGIDNEPALARARAAGLEVVSRRCISVEHSRRR</sequence>
<dbReference type="AlphaFoldDB" id="A0A4R7BWA5"/>
<gene>
    <name evidence="2" type="ORF">EV668_2992</name>
</gene>
<comment type="caution">
    <text evidence="2">The sequence shown here is derived from an EMBL/GenBank/DDBJ whole genome shotgun (WGS) entry which is preliminary data.</text>
</comment>
<reference evidence="2 3" key="1">
    <citation type="submission" date="2019-03" db="EMBL/GenBank/DDBJ databases">
        <title>Genomic Encyclopedia of Type Strains, Phase IV (KMG-IV): sequencing the most valuable type-strain genomes for metagenomic binning, comparative biology and taxonomic classification.</title>
        <authorList>
            <person name="Goeker M."/>
        </authorList>
    </citation>
    <scope>NUCLEOTIDE SEQUENCE [LARGE SCALE GENOMIC DNA]</scope>
    <source>
        <strain evidence="2 3">DSM 25903</strain>
    </source>
</reference>
<proteinExistence type="predicted"/>
<dbReference type="InterPro" id="IPR003781">
    <property type="entry name" value="CoA-bd"/>
</dbReference>
<dbReference type="SMART" id="SM00881">
    <property type="entry name" value="CoA_binding"/>
    <property type="match status" value="1"/>
</dbReference>
<accession>A0A4R7BWA5</accession>
<dbReference type="PANTHER" id="PTHR33303">
    <property type="entry name" value="CYTOPLASMIC PROTEIN-RELATED"/>
    <property type="match status" value="1"/>
</dbReference>
<name>A0A4R7BWA5_9HYPH</name>
<keyword evidence="3" id="KW-1185">Reference proteome</keyword>
<dbReference type="InterPro" id="IPR036291">
    <property type="entry name" value="NAD(P)-bd_dom_sf"/>
</dbReference>
<protein>
    <recommendedName>
        <fullName evidence="1">CoA-binding domain-containing protein</fullName>
    </recommendedName>
</protein>
<dbReference type="PANTHER" id="PTHR33303:SF2">
    <property type="entry name" value="COA-BINDING DOMAIN-CONTAINING PROTEIN"/>
    <property type="match status" value="1"/>
</dbReference>
<dbReference type="RefSeq" id="WP_133771316.1">
    <property type="nucleotide sequence ID" value="NZ_SNZR01000013.1"/>
</dbReference>
<evidence type="ECO:0000313" key="2">
    <source>
        <dbReference type="EMBL" id="TDR90150.1"/>
    </source>
</evidence>
<dbReference type="EMBL" id="SNZR01000013">
    <property type="protein sequence ID" value="TDR90150.1"/>
    <property type="molecule type" value="Genomic_DNA"/>
</dbReference>
<feature type="domain" description="CoA-binding" evidence="1">
    <location>
        <begin position="18"/>
        <end position="111"/>
    </location>
</feature>
<evidence type="ECO:0000313" key="3">
    <source>
        <dbReference type="Proteomes" id="UP000295122"/>
    </source>
</evidence>
<dbReference type="OrthoDB" id="9804695at2"/>
<evidence type="ECO:0000259" key="1">
    <source>
        <dbReference type="SMART" id="SM00881"/>
    </source>
</evidence>